<dbReference type="Proteomes" id="UP000076842">
    <property type="component" value="Unassembled WGS sequence"/>
</dbReference>
<dbReference type="InParanoid" id="A0A165JGC9"/>
<reference evidence="1 2" key="1">
    <citation type="journal article" date="2016" name="Mol. Biol. Evol.">
        <title>Comparative Genomics of Early-Diverging Mushroom-Forming Fungi Provides Insights into the Origins of Lignocellulose Decay Capabilities.</title>
        <authorList>
            <person name="Nagy L.G."/>
            <person name="Riley R."/>
            <person name="Tritt A."/>
            <person name="Adam C."/>
            <person name="Daum C."/>
            <person name="Floudas D."/>
            <person name="Sun H."/>
            <person name="Yadav J.S."/>
            <person name="Pangilinan J."/>
            <person name="Larsson K.H."/>
            <person name="Matsuura K."/>
            <person name="Barry K."/>
            <person name="Labutti K."/>
            <person name="Kuo R."/>
            <person name="Ohm R.A."/>
            <person name="Bhattacharya S.S."/>
            <person name="Shirouzu T."/>
            <person name="Yoshinaga Y."/>
            <person name="Martin F.M."/>
            <person name="Grigoriev I.V."/>
            <person name="Hibbett D.S."/>
        </authorList>
    </citation>
    <scope>NUCLEOTIDE SEQUENCE [LARGE SCALE GENOMIC DNA]</scope>
    <source>
        <strain evidence="1 2">HHB12733</strain>
    </source>
</reference>
<sequence length="157" mass="16970">MHAELDQSPLGRVLSDLRRSQLELGQTVYSLAAHEKYSHAVGCRTRIGSAVVPTGHQASIVDSIVDPVSAEGQPEFPETSRNLQHTGSGWPSLIFGRRSQAVFVHCGAYCSPLSFAVVLRNAVFTDWAILRPAVSGEKKDQALYLNTILATLHSACA</sequence>
<evidence type="ECO:0000313" key="2">
    <source>
        <dbReference type="Proteomes" id="UP000076842"/>
    </source>
</evidence>
<name>A0A165JGC9_9BASI</name>
<organism evidence="1 2">
    <name type="scientific">Calocera cornea HHB12733</name>
    <dbReference type="NCBI Taxonomy" id="1353952"/>
    <lineage>
        <taxon>Eukaryota</taxon>
        <taxon>Fungi</taxon>
        <taxon>Dikarya</taxon>
        <taxon>Basidiomycota</taxon>
        <taxon>Agaricomycotina</taxon>
        <taxon>Dacrymycetes</taxon>
        <taxon>Dacrymycetales</taxon>
        <taxon>Dacrymycetaceae</taxon>
        <taxon>Calocera</taxon>
    </lineage>
</organism>
<protein>
    <submittedName>
        <fullName evidence="1">Uncharacterized protein</fullName>
    </submittedName>
</protein>
<dbReference type="AlphaFoldDB" id="A0A165JGC9"/>
<dbReference type="EMBL" id="KV423920">
    <property type="protein sequence ID" value="KZT61800.1"/>
    <property type="molecule type" value="Genomic_DNA"/>
</dbReference>
<proteinExistence type="predicted"/>
<keyword evidence="2" id="KW-1185">Reference proteome</keyword>
<gene>
    <name evidence="1" type="ORF">CALCODRAFT_326716</name>
</gene>
<evidence type="ECO:0000313" key="1">
    <source>
        <dbReference type="EMBL" id="KZT61800.1"/>
    </source>
</evidence>
<accession>A0A165JGC9</accession>